<dbReference type="PANTHER" id="PTHR36649">
    <property type="entry name" value="UBIQUITIN-LIKE DOMAIN-CONTAINING PROTEIN"/>
    <property type="match status" value="1"/>
</dbReference>
<sequence length="274" mass="31304">MIDQDVALEALGIICNARVSSVQRPRSAGMHCHEQQMCINNLICTMVDSEQTCRVSELNFRHLRSVLQGSGQDDDAGGFAEAHMMDVSTTSRNLVIDQNEFFDPPFDYDFTHLKDTETYFRGGAVYERPCGWQRFGLKVLGKYDGNTWLGTRYRSTQSVPGEWPVSYHGTSKAGADGIISGFYEPGPGDVYGRGIYSTPYIKEAEKYAKSFVSHKTGKKYMAILQNRINPRYREKHNCDKYWLVRIPKRTSDEEEQRMVERAIRPYGLLLKQLN</sequence>
<name>A0A4U5UHX3_COLLU</name>
<organism evidence="1 2">
    <name type="scientific">Collichthys lucidus</name>
    <name type="common">Big head croaker</name>
    <name type="synonym">Sciaena lucida</name>
    <dbReference type="NCBI Taxonomy" id="240159"/>
    <lineage>
        <taxon>Eukaryota</taxon>
        <taxon>Metazoa</taxon>
        <taxon>Chordata</taxon>
        <taxon>Craniata</taxon>
        <taxon>Vertebrata</taxon>
        <taxon>Euteleostomi</taxon>
        <taxon>Actinopterygii</taxon>
        <taxon>Neopterygii</taxon>
        <taxon>Teleostei</taxon>
        <taxon>Neoteleostei</taxon>
        <taxon>Acanthomorphata</taxon>
        <taxon>Eupercaria</taxon>
        <taxon>Sciaenidae</taxon>
        <taxon>Collichthys</taxon>
    </lineage>
</organism>
<dbReference type="STRING" id="240159.A0A4U5UHX3"/>
<proteinExistence type="predicted"/>
<reference evidence="1 2" key="1">
    <citation type="submission" date="2019-01" db="EMBL/GenBank/DDBJ databases">
        <title>Genome Assembly of Collichthys lucidus.</title>
        <authorList>
            <person name="Cai M."/>
            <person name="Xiao S."/>
        </authorList>
    </citation>
    <scope>NUCLEOTIDE SEQUENCE [LARGE SCALE GENOMIC DNA]</scope>
    <source>
        <strain evidence="1">JT15FE1705JMU</strain>
        <tissue evidence="1">Muscle</tissue>
    </source>
</reference>
<dbReference type="PANTHER" id="PTHR36649:SF28">
    <property type="entry name" value="UBIQUITIN-LIKE DOMAIN-CONTAINING PROTEIN"/>
    <property type="match status" value="1"/>
</dbReference>
<dbReference type="Gene3D" id="3.90.175.10">
    <property type="entry name" value="Diphtheria Toxin, domain 1"/>
    <property type="match status" value="1"/>
</dbReference>
<evidence type="ECO:0000313" key="2">
    <source>
        <dbReference type="Proteomes" id="UP000298787"/>
    </source>
</evidence>
<dbReference type="Proteomes" id="UP000298787">
    <property type="component" value="Chromosome 7"/>
</dbReference>
<evidence type="ECO:0000313" key="1">
    <source>
        <dbReference type="EMBL" id="TKS73818.1"/>
    </source>
</evidence>
<protein>
    <submittedName>
        <fullName evidence="1">Uncharacterized protein</fullName>
    </submittedName>
</protein>
<dbReference type="EMBL" id="CM014084">
    <property type="protein sequence ID" value="TKS73818.1"/>
    <property type="molecule type" value="Genomic_DNA"/>
</dbReference>
<dbReference type="AlphaFoldDB" id="A0A4U5UHX3"/>
<keyword evidence="2" id="KW-1185">Reference proteome</keyword>
<accession>A0A4U5UHX3</accession>
<gene>
    <name evidence="1" type="ORF">D9C73_007899</name>
</gene>
<dbReference type="SUPFAM" id="SSF56399">
    <property type="entry name" value="ADP-ribosylation"/>
    <property type="match status" value="1"/>
</dbReference>